<evidence type="ECO:0000313" key="2">
    <source>
        <dbReference type="Proteomes" id="UP000321181"/>
    </source>
</evidence>
<organism evidence="1 2">
    <name type="scientific">Cellulomonas aerilata</name>
    <dbReference type="NCBI Taxonomy" id="515326"/>
    <lineage>
        <taxon>Bacteria</taxon>
        <taxon>Bacillati</taxon>
        <taxon>Actinomycetota</taxon>
        <taxon>Actinomycetes</taxon>
        <taxon>Micrococcales</taxon>
        <taxon>Cellulomonadaceae</taxon>
        <taxon>Cellulomonas</taxon>
    </lineage>
</organism>
<accession>A0A512D9A7</accession>
<sequence>MAVPDGVTAVAPVVEPGTAVEPPSGVRSEVSCDMVDPVIVGWVGADGAGDGACRRVHGRSRCRVPAWQAMRRRPNAVAVGGRPPAVRSLDVE</sequence>
<comment type="caution">
    <text evidence="1">The sequence shown here is derived from an EMBL/GenBank/DDBJ whole genome shotgun (WGS) entry which is preliminary data.</text>
</comment>
<keyword evidence="2" id="KW-1185">Reference proteome</keyword>
<gene>
    <name evidence="1" type="ORF">CAE01nite_07200</name>
</gene>
<protein>
    <submittedName>
        <fullName evidence="1">Uncharacterized protein</fullName>
    </submittedName>
</protein>
<dbReference type="Proteomes" id="UP000321181">
    <property type="component" value="Unassembled WGS sequence"/>
</dbReference>
<reference evidence="1 2" key="1">
    <citation type="submission" date="2019-07" db="EMBL/GenBank/DDBJ databases">
        <title>Whole genome shotgun sequence of Cellulomonas aerilata NBRC 106308.</title>
        <authorList>
            <person name="Hosoyama A."/>
            <person name="Uohara A."/>
            <person name="Ohji S."/>
            <person name="Ichikawa N."/>
        </authorList>
    </citation>
    <scope>NUCLEOTIDE SEQUENCE [LARGE SCALE GENOMIC DNA]</scope>
    <source>
        <strain evidence="1 2">NBRC 106308</strain>
    </source>
</reference>
<dbReference type="AlphaFoldDB" id="A0A512D9A7"/>
<dbReference type="EMBL" id="BJYY01000002">
    <property type="protein sequence ID" value="GEO32995.1"/>
    <property type="molecule type" value="Genomic_DNA"/>
</dbReference>
<name>A0A512D9A7_9CELL</name>
<proteinExistence type="predicted"/>
<evidence type="ECO:0000313" key="1">
    <source>
        <dbReference type="EMBL" id="GEO32995.1"/>
    </source>
</evidence>